<evidence type="ECO:0000259" key="6">
    <source>
        <dbReference type="PROSITE" id="PS50850"/>
    </source>
</evidence>
<evidence type="ECO:0000313" key="7">
    <source>
        <dbReference type="EMBL" id="PHI28149.1"/>
    </source>
</evidence>
<evidence type="ECO:0000256" key="1">
    <source>
        <dbReference type="ARBA" id="ARBA00004127"/>
    </source>
</evidence>
<dbReference type="RefSeq" id="WP_029093342.1">
    <property type="nucleotide sequence ID" value="NZ_PDDX01000001.1"/>
</dbReference>
<dbReference type="GO" id="GO:0005886">
    <property type="term" value="C:plasma membrane"/>
    <property type="evidence" value="ECO:0007669"/>
    <property type="project" value="UniProtKB-SubCell"/>
</dbReference>
<protein>
    <submittedName>
        <fullName evidence="7">MFS transporter</fullName>
    </submittedName>
</protein>
<comment type="caution">
    <text evidence="7">The sequence shown here is derived from an EMBL/GenBank/DDBJ whole genome shotgun (WGS) entry which is preliminary data.</text>
</comment>
<feature type="transmembrane region" description="Helical" evidence="5">
    <location>
        <begin position="23"/>
        <end position="51"/>
    </location>
</feature>
<dbReference type="InterPro" id="IPR011701">
    <property type="entry name" value="MFS"/>
</dbReference>
<dbReference type="InterPro" id="IPR005829">
    <property type="entry name" value="Sugar_transporter_CS"/>
</dbReference>
<comment type="subcellular location">
    <subcellularLocation>
        <location evidence="1">Endomembrane system</location>
        <topology evidence="1">Multi-pass membrane protein</topology>
    </subcellularLocation>
</comment>
<feature type="transmembrane region" description="Helical" evidence="5">
    <location>
        <begin position="289"/>
        <end position="312"/>
    </location>
</feature>
<dbReference type="OrthoDB" id="7066727at2"/>
<feature type="transmembrane region" description="Helical" evidence="5">
    <location>
        <begin position="116"/>
        <end position="140"/>
    </location>
</feature>
<evidence type="ECO:0000256" key="2">
    <source>
        <dbReference type="ARBA" id="ARBA00022692"/>
    </source>
</evidence>
<dbReference type="STRING" id="1111728.GCA_000427805_02651"/>
<dbReference type="Pfam" id="PF07690">
    <property type="entry name" value="MFS_1"/>
    <property type="match status" value="1"/>
</dbReference>
<name>A0A2C6CNB5_9GAMM</name>
<keyword evidence="2 5" id="KW-0812">Transmembrane</keyword>
<proteinExistence type="predicted"/>
<keyword evidence="8" id="KW-1185">Reference proteome</keyword>
<accession>A0A2C6CNB5</accession>
<dbReference type="SUPFAM" id="SSF103473">
    <property type="entry name" value="MFS general substrate transporter"/>
    <property type="match status" value="1"/>
</dbReference>
<feature type="transmembrane region" description="Helical" evidence="5">
    <location>
        <begin position="324"/>
        <end position="340"/>
    </location>
</feature>
<dbReference type="PANTHER" id="PTHR23508:SF10">
    <property type="entry name" value="CARBOXYLIC ACID TRANSPORTER PROTEIN HOMOLOG"/>
    <property type="match status" value="1"/>
</dbReference>
<feature type="transmembrane region" description="Helical" evidence="5">
    <location>
        <begin position="90"/>
        <end position="110"/>
    </location>
</feature>
<feature type="transmembrane region" description="Helical" evidence="5">
    <location>
        <begin position="152"/>
        <end position="172"/>
    </location>
</feature>
<feature type="transmembrane region" description="Helical" evidence="5">
    <location>
        <begin position="63"/>
        <end position="83"/>
    </location>
</feature>
<dbReference type="InterPro" id="IPR036259">
    <property type="entry name" value="MFS_trans_sf"/>
</dbReference>
<evidence type="ECO:0000256" key="3">
    <source>
        <dbReference type="ARBA" id="ARBA00022989"/>
    </source>
</evidence>
<evidence type="ECO:0000256" key="4">
    <source>
        <dbReference type="ARBA" id="ARBA00023136"/>
    </source>
</evidence>
<feature type="transmembrane region" description="Helical" evidence="5">
    <location>
        <begin position="383"/>
        <end position="406"/>
    </location>
</feature>
<dbReference type="AlphaFoldDB" id="A0A2C6CNB5"/>
<dbReference type="CDD" id="cd17365">
    <property type="entry name" value="MFS_PcaK_like"/>
    <property type="match status" value="1"/>
</dbReference>
<dbReference type="Gene3D" id="1.20.1250.20">
    <property type="entry name" value="MFS general substrate transporter like domains"/>
    <property type="match status" value="1"/>
</dbReference>
<gene>
    <name evidence="7" type="ORF">CRN84_01725</name>
</gene>
<dbReference type="PROSITE" id="PS00216">
    <property type="entry name" value="SUGAR_TRANSPORT_1"/>
    <property type="match status" value="1"/>
</dbReference>
<feature type="transmembrane region" description="Helical" evidence="5">
    <location>
        <begin position="346"/>
        <end position="371"/>
    </location>
</feature>
<keyword evidence="4 5" id="KW-0472">Membrane</keyword>
<organism evidence="7 8">
    <name type="scientific">Budvicia aquatica</name>
    <dbReference type="NCBI Taxonomy" id="82979"/>
    <lineage>
        <taxon>Bacteria</taxon>
        <taxon>Pseudomonadati</taxon>
        <taxon>Pseudomonadota</taxon>
        <taxon>Gammaproteobacteria</taxon>
        <taxon>Enterobacterales</taxon>
        <taxon>Budviciaceae</taxon>
        <taxon>Budvicia</taxon>
    </lineage>
</organism>
<dbReference type="PROSITE" id="PS50850">
    <property type="entry name" value="MFS"/>
    <property type="match status" value="1"/>
</dbReference>
<feature type="transmembrane region" description="Helical" evidence="5">
    <location>
        <begin position="412"/>
        <end position="431"/>
    </location>
</feature>
<keyword evidence="3 5" id="KW-1133">Transmembrane helix</keyword>
<feature type="transmembrane region" description="Helical" evidence="5">
    <location>
        <begin position="254"/>
        <end position="277"/>
    </location>
</feature>
<feature type="transmembrane region" description="Helical" evidence="5">
    <location>
        <begin position="178"/>
        <end position="199"/>
    </location>
</feature>
<evidence type="ECO:0000256" key="5">
    <source>
        <dbReference type="SAM" id="Phobius"/>
    </source>
</evidence>
<sequence>MSSQQRVDVCTFLDDRPVSLRQWLIIFLGFITLSVDGFDVTAMGFIAPALIDDWQVARHDLGPLMMSGLFGLAAGSMISGPLADRFGRKIVIVGSVAFFGLASLISAWAWDLHSLTVLRFITGIGLGAAMPNITTLIAEFAPKRCRSHMSTAIHCGFNTGAALGGLASDYLINFFGWRAVLVAGGILPICLTFILILLLPESARFLAQHQRYQERLRTMVNGFVAGLADSRTVFFNSEQQINEKSAVKSLFLPAYGFGTLMIWLTLFIGLFSVYLLASWLPLLVRDSGLTISQAVVIGAMFQMGGMVGNFCMGLAMDKWGQHRAIAMTILGGAIGAGVLALNEPSMAVLCPLVLVLGFTINGINPGCYALAAQFYPTRMRATGVSWATGIGRFGAITGAGIGAMMLSANWSFNQVFMFLPIPLLVGVWAVCAKRRHGLRVNAEQSSGG</sequence>
<feature type="domain" description="Major facilitator superfamily (MFS) profile" evidence="6">
    <location>
        <begin position="25"/>
        <end position="438"/>
    </location>
</feature>
<dbReference type="PROSITE" id="PS00217">
    <property type="entry name" value="SUGAR_TRANSPORT_2"/>
    <property type="match status" value="1"/>
</dbReference>
<dbReference type="PANTHER" id="PTHR23508">
    <property type="entry name" value="CARBOXYLIC ACID TRANSPORTER PROTEIN HOMOLOG"/>
    <property type="match status" value="1"/>
</dbReference>
<dbReference type="EMBL" id="PDDX01000001">
    <property type="protein sequence ID" value="PHI28149.1"/>
    <property type="molecule type" value="Genomic_DNA"/>
</dbReference>
<evidence type="ECO:0000313" key="8">
    <source>
        <dbReference type="Proteomes" id="UP000224974"/>
    </source>
</evidence>
<dbReference type="GO" id="GO:0046943">
    <property type="term" value="F:carboxylic acid transmembrane transporter activity"/>
    <property type="evidence" value="ECO:0007669"/>
    <property type="project" value="TreeGrafter"/>
</dbReference>
<dbReference type="Proteomes" id="UP000224974">
    <property type="component" value="Unassembled WGS sequence"/>
</dbReference>
<reference evidence="8" key="1">
    <citation type="submission" date="2017-09" db="EMBL/GenBank/DDBJ databases">
        <title>FDA dAtabase for Regulatory Grade micrObial Sequences (FDA-ARGOS): Supporting development and validation of Infectious Disease Dx tests.</title>
        <authorList>
            <person name="Minogue T."/>
            <person name="Wolcott M."/>
            <person name="Wasieloski L."/>
            <person name="Aguilar W."/>
            <person name="Moore D."/>
            <person name="Tallon L."/>
            <person name="Sadzewicz L."/>
            <person name="Ott S."/>
            <person name="Zhao X."/>
            <person name="Nagaraj S."/>
            <person name="Vavikolanu K."/>
            <person name="Aluvathingal J."/>
            <person name="Nadendla S."/>
            <person name="Sichtig H."/>
        </authorList>
    </citation>
    <scope>NUCLEOTIDE SEQUENCE [LARGE SCALE GENOMIC DNA]</scope>
    <source>
        <strain evidence="8">FDAARGOS_387</strain>
    </source>
</reference>
<dbReference type="InterPro" id="IPR020846">
    <property type="entry name" value="MFS_dom"/>
</dbReference>